<name>A0A6N3X3Z3_9SYNE</name>
<dbReference type="AlphaFoldDB" id="A0A6N3X3Z3"/>
<evidence type="ECO:0008006" key="3">
    <source>
        <dbReference type="Google" id="ProtNLM"/>
    </source>
</evidence>
<comment type="caution">
    <text evidence="1">The sequence shown here is derived from an EMBL/GenBank/DDBJ whole genome shotgun (WGS) entry which is preliminary data.</text>
</comment>
<evidence type="ECO:0000313" key="1">
    <source>
        <dbReference type="EMBL" id="KKZ12859.1"/>
    </source>
</evidence>
<organism evidence="1 2">
    <name type="scientific">Candidatus Synechococcus spongiarum 142</name>
    <dbReference type="NCBI Taxonomy" id="1608213"/>
    <lineage>
        <taxon>Bacteria</taxon>
        <taxon>Bacillati</taxon>
        <taxon>Cyanobacteriota</taxon>
        <taxon>Cyanophyceae</taxon>
        <taxon>Synechococcales</taxon>
        <taxon>Synechococcaceae</taxon>
        <taxon>Synechococcus</taxon>
    </lineage>
</organism>
<dbReference type="Proteomes" id="UP000035054">
    <property type="component" value="Unassembled WGS sequence"/>
</dbReference>
<sequence>MLSASVCYTGNHGSASWRGKAVGDRRHFAMFLRDVVGQRVADEESGFAADLRGLATTDMATEQVEHLLRSVPDPKGWEIGEALAECVLREDSGHGMYWPWNTVRDRRTPRASLPGADLVGFCRLDGAIWLTFGEVKTSSEVKAPPNVMAGGSGMGWQLERSAKRLDIQRTLLQWLHTRCSHELHRSMYEEAVKHFLESQGKKLLIVGVLIRDTQPNEADLQGRGKALASTLPAPTRVELFAWYLPVPIAQWPALLREGSHDN</sequence>
<proteinExistence type="predicted"/>
<protein>
    <recommendedName>
        <fullName evidence="3">Anti-bacteriophage protein A/HamA C-terminal domain-containing protein</fullName>
    </recommendedName>
</protein>
<accession>A0A6N3X3Z3</accession>
<evidence type="ECO:0000313" key="2">
    <source>
        <dbReference type="Proteomes" id="UP000035054"/>
    </source>
</evidence>
<dbReference type="EMBL" id="JXUO01000238">
    <property type="protein sequence ID" value="KKZ12859.1"/>
    <property type="molecule type" value="Genomic_DNA"/>
</dbReference>
<gene>
    <name evidence="1" type="ORF">TH68_07310</name>
</gene>
<reference evidence="1 2" key="1">
    <citation type="submission" date="2015-01" db="EMBL/GenBank/DDBJ databases">
        <title>Lifestyle Evolution in Cyanobacterial Symbionts of Sponges.</title>
        <authorList>
            <person name="Burgsdorf I."/>
            <person name="Slaby B.M."/>
            <person name="Handley K.M."/>
            <person name="Haber M."/>
            <person name="Blom J."/>
            <person name="Marshall C.W."/>
            <person name="Gilbert J.A."/>
            <person name="Hentschel U."/>
            <person name="Steindler L."/>
        </authorList>
    </citation>
    <scope>NUCLEOTIDE SEQUENCE [LARGE SCALE GENOMIC DNA]</scope>
    <source>
        <strain evidence="1">142</strain>
    </source>
</reference>